<dbReference type="PANTHER" id="PTHR34075">
    <property type="entry name" value="BLR3430 PROTEIN"/>
    <property type="match status" value="1"/>
</dbReference>
<dbReference type="RefSeq" id="WP_339588106.1">
    <property type="nucleotide sequence ID" value="NZ_JBBHJZ010000003.1"/>
</dbReference>
<dbReference type="EMBL" id="JBBHJZ010000003">
    <property type="protein sequence ID" value="MEJ5978169.1"/>
    <property type="molecule type" value="Genomic_DNA"/>
</dbReference>
<evidence type="ECO:0000259" key="2">
    <source>
        <dbReference type="Pfam" id="PF12172"/>
    </source>
</evidence>
<dbReference type="SUPFAM" id="SSF50249">
    <property type="entry name" value="Nucleic acid-binding proteins"/>
    <property type="match status" value="1"/>
</dbReference>
<dbReference type="InterPro" id="IPR002878">
    <property type="entry name" value="ChsH2_C"/>
</dbReference>
<accession>A0ABU8RZL6</accession>
<dbReference type="Proteomes" id="UP001361239">
    <property type="component" value="Unassembled WGS sequence"/>
</dbReference>
<gene>
    <name evidence="3" type="ORF">WG901_16065</name>
</gene>
<name>A0ABU8RZL6_9SPHN</name>
<evidence type="ECO:0000313" key="4">
    <source>
        <dbReference type="Proteomes" id="UP001361239"/>
    </source>
</evidence>
<feature type="domain" description="ChsH2 C-terminal OB-fold" evidence="1">
    <location>
        <begin position="55"/>
        <end position="119"/>
    </location>
</feature>
<proteinExistence type="predicted"/>
<keyword evidence="4" id="KW-1185">Reference proteome</keyword>
<sequence>MAEKRPDRTLGRHHDTFWEFCGQGELRLQKCESCDHLHWPVVQKCENCGERDFAWDRMSGRGKVMSWTSFERDYYRGLLPVPYDTILVELEEGPLFMSNPQGFGWQELSPDMPVKLTFVAAEDTAGEFSLPVFERET</sequence>
<dbReference type="Pfam" id="PF12172">
    <property type="entry name" value="zf-ChsH2"/>
    <property type="match status" value="1"/>
</dbReference>
<dbReference type="Pfam" id="PF01796">
    <property type="entry name" value="OB_ChsH2_C"/>
    <property type="match status" value="1"/>
</dbReference>
<dbReference type="InterPro" id="IPR012340">
    <property type="entry name" value="NA-bd_OB-fold"/>
</dbReference>
<dbReference type="InterPro" id="IPR022002">
    <property type="entry name" value="ChsH2_Znr"/>
</dbReference>
<evidence type="ECO:0000313" key="3">
    <source>
        <dbReference type="EMBL" id="MEJ5978169.1"/>
    </source>
</evidence>
<comment type="caution">
    <text evidence="3">The sequence shown here is derived from an EMBL/GenBank/DDBJ whole genome shotgun (WGS) entry which is preliminary data.</text>
</comment>
<dbReference type="InterPro" id="IPR052513">
    <property type="entry name" value="Thioester_dehydratase-like"/>
</dbReference>
<feature type="domain" description="ChsH2 rubredoxin-like zinc ribbon" evidence="2">
    <location>
        <begin position="18"/>
        <end position="53"/>
    </location>
</feature>
<reference evidence="3 4" key="1">
    <citation type="submission" date="2024-03" db="EMBL/GenBank/DDBJ databases">
        <authorList>
            <person name="Jo J.-H."/>
        </authorList>
    </citation>
    <scope>NUCLEOTIDE SEQUENCE [LARGE SCALE GENOMIC DNA]</scope>
    <source>
        <strain evidence="3 4">PS1R-30</strain>
    </source>
</reference>
<dbReference type="Gene3D" id="6.10.30.10">
    <property type="match status" value="1"/>
</dbReference>
<protein>
    <submittedName>
        <fullName evidence="3">OB-fold domain-containing protein</fullName>
    </submittedName>
</protein>
<dbReference type="PANTHER" id="PTHR34075:SF5">
    <property type="entry name" value="BLR3430 PROTEIN"/>
    <property type="match status" value="1"/>
</dbReference>
<organism evidence="3 4">
    <name type="scientific">Novosphingobium anseongense</name>
    <dbReference type="NCBI Taxonomy" id="3133436"/>
    <lineage>
        <taxon>Bacteria</taxon>
        <taxon>Pseudomonadati</taxon>
        <taxon>Pseudomonadota</taxon>
        <taxon>Alphaproteobacteria</taxon>
        <taxon>Sphingomonadales</taxon>
        <taxon>Sphingomonadaceae</taxon>
        <taxon>Novosphingobium</taxon>
    </lineage>
</organism>
<evidence type="ECO:0000259" key="1">
    <source>
        <dbReference type="Pfam" id="PF01796"/>
    </source>
</evidence>